<dbReference type="Proteomes" id="UP000076632">
    <property type="component" value="Unassembled WGS sequence"/>
</dbReference>
<evidence type="ECO:0000313" key="1">
    <source>
        <dbReference type="EMBL" id="KZF19400.1"/>
    </source>
</evidence>
<accession>A0A164ZR22</accession>
<dbReference type="InParanoid" id="A0A164ZR22"/>
<keyword evidence="2" id="KW-1185">Reference proteome</keyword>
<sequence>MSQKHYIAYARGTEAARQQGNHGDADGDICHAALGLAKVRFVDSASVDPVADPSVRRKRKLGPGRSSATLPLSPTRIVNLAFGQSSGQSSPFRRLPLWPRLPCVCVLNHSHPSHICPDLTSVHALNSLDGGRNAVPIPKSQRQGWSHKRKDLVWTFSIMYLSQPPWTKGTYKVMLLA</sequence>
<gene>
    <name evidence="1" type="ORF">L228DRAFT_241638</name>
</gene>
<protein>
    <submittedName>
        <fullName evidence="1">Uncharacterized protein</fullName>
    </submittedName>
</protein>
<name>A0A164ZR22_XYLHT</name>
<reference evidence="1 2" key="1">
    <citation type="journal article" date="2016" name="Fungal Biol.">
        <title>The genome of Xylona heveae provides a window into fungal endophytism.</title>
        <authorList>
            <person name="Gazis R."/>
            <person name="Kuo A."/>
            <person name="Riley R."/>
            <person name="LaButti K."/>
            <person name="Lipzen A."/>
            <person name="Lin J."/>
            <person name="Amirebrahimi M."/>
            <person name="Hesse C.N."/>
            <person name="Spatafora J.W."/>
            <person name="Henrissat B."/>
            <person name="Hainaut M."/>
            <person name="Grigoriev I.V."/>
            <person name="Hibbett D.S."/>
        </authorList>
    </citation>
    <scope>NUCLEOTIDE SEQUENCE [LARGE SCALE GENOMIC DNA]</scope>
    <source>
        <strain evidence="1 2">TC161</strain>
    </source>
</reference>
<dbReference type="RefSeq" id="XP_018184955.1">
    <property type="nucleotide sequence ID" value="XM_018331341.1"/>
</dbReference>
<evidence type="ECO:0000313" key="2">
    <source>
        <dbReference type="Proteomes" id="UP000076632"/>
    </source>
</evidence>
<organism evidence="1 2">
    <name type="scientific">Xylona heveae (strain CBS 132557 / TC161)</name>
    <dbReference type="NCBI Taxonomy" id="1328760"/>
    <lineage>
        <taxon>Eukaryota</taxon>
        <taxon>Fungi</taxon>
        <taxon>Dikarya</taxon>
        <taxon>Ascomycota</taxon>
        <taxon>Pezizomycotina</taxon>
        <taxon>Xylonomycetes</taxon>
        <taxon>Xylonales</taxon>
        <taxon>Xylonaceae</taxon>
        <taxon>Xylona</taxon>
    </lineage>
</organism>
<dbReference type="EMBL" id="KV407466">
    <property type="protein sequence ID" value="KZF19400.1"/>
    <property type="molecule type" value="Genomic_DNA"/>
</dbReference>
<dbReference type="AlphaFoldDB" id="A0A164ZR22"/>
<dbReference type="GeneID" id="28896478"/>
<proteinExistence type="predicted"/>